<feature type="transmembrane region" description="Helical" evidence="7">
    <location>
        <begin position="12"/>
        <end position="29"/>
    </location>
</feature>
<dbReference type="Pfam" id="PF00015">
    <property type="entry name" value="MCPsignal"/>
    <property type="match status" value="1"/>
</dbReference>
<evidence type="ECO:0000256" key="3">
    <source>
        <dbReference type="ARBA" id="ARBA00023136"/>
    </source>
</evidence>
<dbReference type="Proteomes" id="UP000743899">
    <property type="component" value="Unassembled WGS sequence"/>
</dbReference>
<dbReference type="CDD" id="cd06225">
    <property type="entry name" value="HAMP"/>
    <property type="match status" value="1"/>
</dbReference>
<dbReference type="Gene3D" id="6.10.340.10">
    <property type="match status" value="1"/>
</dbReference>
<keyword evidence="11" id="KW-1185">Reference proteome</keyword>
<dbReference type="PANTHER" id="PTHR32089">
    <property type="entry name" value="METHYL-ACCEPTING CHEMOTAXIS PROTEIN MCPB"/>
    <property type="match status" value="1"/>
</dbReference>
<keyword evidence="4 6" id="KW-0807">Transducer</keyword>
<dbReference type="SMART" id="SM00304">
    <property type="entry name" value="HAMP"/>
    <property type="match status" value="1"/>
</dbReference>
<feature type="domain" description="Methyl-accepting transducer" evidence="8">
    <location>
        <begin position="128"/>
        <end position="378"/>
    </location>
</feature>
<dbReference type="RefSeq" id="WP_161920237.1">
    <property type="nucleotide sequence ID" value="NZ_JAACYS010000021.1"/>
</dbReference>
<evidence type="ECO:0000256" key="6">
    <source>
        <dbReference type="PROSITE-ProRule" id="PRU00284"/>
    </source>
</evidence>
<evidence type="ECO:0000256" key="1">
    <source>
        <dbReference type="ARBA" id="ARBA00004236"/>
    </source>
</evidence>
<dbReference type="SUPFAM" id="SSF58104">
    <property type="entry name" value="Methyl-accepting chemotaxis protein (MCP) signaling domain"/>
    <property type="match status" value="1"/>
</dbReference>
<sequence length="414" mass="45397">MNRSIKMKMLSMQLTIIIMFTLLNIFNIFYDSILINLAVTAIIGITGLILAYTLSNNFAKRIEKVTQRMIELEKADLSHPPLEVKDVDEIGVMTKSLNESMNNLKDLIKKANQVSTDVTTYTKDLAHAANEVKAGSEQVATTMQELSSGAENQATKASDLSAIADTFTKRMLDAGKQSEDVQQHSLTVLELTNQGHELMEGSKNQMENIDKIVRDVVEKVQGLEHSAKKISNLVVVIRDISEQTNLLALNAAIEAARAGEHGKGFAVVAEEVRKLAEGVGSSVTDIQEIVKDIQSETNIVTNSLENGYMEVQQGTKQIQKTGETFETIKNAVTTMAERIDIVSRNLAEMVDESREMNRAIEEITAITEESAAGIEETTAATEEASSSMDQIALGTEKVVSTVSELQQVIGRFKI</sequence>
<evidence type="ECO:0000259" key="9">
    <source>
        <dbReference type="PROSITE" id="PS50885"/>
    </source>
</evidence>
<feature type="transmembrane region" description="Helical" evidence="7">
    <location>
        <begin position="35"/>
        <end position="54"/>
    </location>
</feature>
<keyword evidence="7" id="KW-1133">Transmembrane helix</keyword>
<dbReference type="PROSITE" id="PS50885">
    <property type="entry name" value="HAMP"/>
    <property type="match status" value="1"/>
</dbReference>
<dbReference type="PANTHER" id="PTHR32089:SF114">
    <property type="entry name" value="METHYL-ACCEPTING CHEMOTAXIS PROTEIN MCPB"/>
    <property type="match status" value="1"/>
</dbReference>
<evidence type="ECO:0000256" key="2">
    <source>
        <dbReference type="ARBA" id="ARBA00022475"/>
    </source>
</evidence>
<accession>A0ABX0A1V1</accession>
<dbReference type="Pfam" id="PF00672">
    <property type="entry name" value="HAMP"/>
    <property type="match status" value="1"/>
</dbReference>
<evidence type="ECO:0000256" key="5">
    <source>
        <dbReference type="ARBA" id="ARBA00029447"/>
    </source>
</evidence>
<keyword evidence="2" id="KW-1003">Cell membrane</keyword>
<organism evidence="10 11">
    <name type="scientific">Pallidibacillus pasinlerensis</name>
    <dbReference type="NCBI Taxonomy" id="2703818"/>
    <lineage>
        <taxon>Bacteria</taxon>
        <taxon>Bacillati</taxon>
        <taxon>Bacillota</taxon>
        <taxon>Bacilli</taxon>
        <taxon>Bacillales</taxon>
        <taxon>Bacillaceae</taxon>
        <taxon>Pallidibacillus</taxon>
    </lineage>
</organism>
<evidence type="ECO:0000259" key="8">
    <source>
        <dbReference type="PROSITE" id="PS50111"/>
    </source>
</evidence>
<feature type="domain" description="HAMP" evidence="9">
    <location>
        <begin position="56"/>
        <end position="109"/>
    </location>
</feature>
<dbReference type="Gene3D" id="1.10.287.950">
    <property type="entry name" value="Methyl-accepting chemotaxis protein"/>
    <property type="match status" value="1"/>
</dbReference>
<dbReference type="PROSITE" id="PS50111">
    <property type="entry name" value="CHEMOTAXIS_TRANSDUC_2"/>
    <property type="match status" value="1"/>
</dbReference>
<dbReference type="CDD" id="cd11386">
    <property type="entry name" value="MCP_signal"/>
    <property type="match status" value="1"/>
</dbReference>
<keyword evidence="7" id="KW-0812">Transmembrane</keyword>
<proteinExistence type="inferred from homology"/>
<evidence type="ECO:0000313" key="10">
    <source>
        <dbReference type="EMBL" id="NCU17403.1"/>
    </source>
</evidence>
<comment type="subcellular location">
    <subcellularLocation>
        <location evidence="1">Cell membrane</location>
    </subcellularLocation>
</comment>
<dbReference type="InterPro" id="IPR003660">
    <property type="entry name" value="HAMP_dom"/>
</dbReference>
<dbReference type="EMBL" id="JAACYS010000021">
    <property type="protein sequence ID" value="NCU17403.1"/>
    <property type="molecule type" value="Genomic_DNA"/>
</dbReference>
<evidence type="ECO:0000256" key="4">
    <source>
        <dbReference type="ARBA" id="ARBA00023224"/>
    </source>
</evidence>
<evidence type="ECO:0000256" key="7">
    <source>
        <dbReference type="SAM" id="Phobius"/>
    </source>
</evidence>
<name>A0ABX0A1V1_9BACI</name>
<keyword evidence="3 7" id="KW-0472">Membrane</keyword>
<reference evidence="10 11" key="1">
    <citation type="submission" date="2020-01" db="EMBL/GenBank/DDBJ databases">
        <title>A novel Bacillus sp. from Pasinler.</title>
        <authorList>
            <person name="Adiguzel A."/>
            <person name="Ay H."/>
            <person name="Baltaci M.O."/>
        </authorList>
    </citation>
    <scope>NUCLEOTIDE SEQUENCE [LARGE SCALE GENOMIC DNA]</scope>
    <source>
        <strain evidence="10 11">P1</strain>
    </source>
</reference>
<dbReference type="SMART" id="SM00283">
    <property type="entry name" value="MA"/>
    <property type="match status" value="1"/>
</dbReference>
<protein>
    <submittedName>
        <fullName evidence="10">Methyl-accepting chemotaxis protein</fullName>
    </submittedName>
</protein>
<comment type="caution">
    <text evidence="10">The sequence shown here is derived from an EMBL/GenBank/DDBJ whole genome shotgun (WGS) entry which is preliminary data.</text>
</comment>
<dbReference type="InterPro" id="IPR004089">
    <property type="entry name" value="MCPsignal_dom"/>
</dbReference>
<comment type="similarity">
    <text evidence="5">Belongs to the methyl-accepting chemotaxis (MCP) protein family.</text>
</comment>
<evidence type="ECO:0000313" key="11">
    <source>
        <dbReference type="Proteomes" id="UP000743899"/>
    </source>
</evidence>
<gene>
    <name evidence="10" type="ORF">GW534_06410</name>
</gene>